<reference evidence="2 3" key="1">
    <citation type="submission" date="2019-05" db="EMBL/GenBank/DDBJ databases">
        <authorList>
            <person name="Hariharan J."/>
            <person name="Choudoir M.J."/>
            <person name="Diebold P."/>
            <person name="Panke-Buisse K."/>
            <person name="Buckley D.H."/>
        </authorList>
    </citation>
    <scope>NUCLEOTIDE SEQUENCE [LARGE SCALE GENOMIC DNA]</scope>
    <source>
        <strain evidence="2 3">SUN51</strain>
    </source>
</reference>
<dbReference type="OrthoDB" id="4255520at2"/>
<organism evidence="2 3">
    <name type="scientific">Streptomyces apricus</name>
    <dbReference type="NCBI Taxonomy" id="1828112"/>
    <lineage>
        <taxon>Bacteria</taxon>
        <taxon>Bacillati</taxon>
        <taxon>Actinomycetota</taxon>
        <taxon>Actinomycetes</taxon>
        <taxon>Kitasatosporales</taxon>
        <taxon>Streptomycetaceae</taxon>
        <taxon>Streptomyces</taxon>
    </lineage>
</organism>
<proteinExistence type="predicted"/>
<evidence type="ECO:0000256" key="1">
    <source>
        <dbReference type="SAM" id="MobiDB-lite"/>
    </source>
</evidence>
<evidence type="ECO:0000313" key="2">
    <source>
        <dbReference type="EMBL" id="KAA0922312.1"/>
    </source>
</evidence>
<dbReference type="EMBL" id="VDFC01000075">
    <property type="protein sequence ID" value="KAA0922312.1"/>
    <property type="molecule type" value="Genomic_DNA"/>
</dbReference>
<evidence type="ECO:0000313" key="3">
    <source>
        <dbReference type="Proteomes" id="UP000324965"/>
    </source>
</evidence>
<dbReference type="RefSeq" id="WP_149515369.1">
    <property type="nucleotide sequence ID" value="NZ_VDFC01000075.1"/>
</dbReference>
<dbReference type="Proteomes" id="UP000324965">
    <property type="component" value="Unassembled WGS sequence"/>
</dbReference>
<sequence length="82" mass="8610">MNGDGDGAEAGGEGAAPIVVHRPAGGRGRRVSIRDRVAGLAHSDADVVEFLRRAGLPDAEALLDDPRWVRWQGGRPHDYGAG</sequence>
<gene>
    <name evidence="2" type="ORF">FGF04_34770</name>
</gene>
<protein>
    <submittedName>
        <fullName evidence="2">Uncharacterized protein</fullName>
    </submittedName>
</protein>
<accession>A0A5A9ZZW3</accession>
<dbReference type="AlphaFoldDB" id="A0A5A9ZZW3"/>
<name>A0A5A9ZZW3_9ACTN</name>
<feature type="compositionally biased region" description="Gly residues" evidence="1">
    <location>
        <begin position="1"/>
        <end position="14"/>
    </location>
</feature>
<feature type="region of interest" description="Disordered" evidence="1">
    <location>
        <begin position="1"/>
        <end position="26"/>
    </location>
</feature>
<comment type="caution">
    <text evidence="2">The sequence shown here is derived from an EMBL/GenBank/DDBJ whole genome shotgun (WGS) entry which is preliminary data.</text>
</comment>
<keyword evidence="3" id="KW-1185">Reference proteome</keyword>